<dbReference type="Proteomes" id="UP000198718">
    <property type="component" value="Unassembled WGS sequence"/>
</dbReference>
<accession>A0A1G9IF02</accession>
<dbReference type="AlphaFoldDB" id="A0A1G9IF02"/>
<evidence type="ECO:0000313" key="1">
    <source>
        <dbReference type="EMBL" id="SDL23767.1"/>
    </source>
</evidence>
<reference evidence="1 2" key="1">
    <citation type="submission" date="2016-10" db="EMBL/GenBank/DDBJ databases">
        <authorList>
            <person name="de Groot N.N."/>
        </authorList>
    </citation>
    <scope>NUCLEOTIDE SEQUENCE [LARGE SCALE GENOMIC DNA]</scope>
    <source>
        <strain evidence="1 2">DSM 18346</strain>
    </source>
</reference>
<dbReference type="RefSeq" id="WP_090554808.1">
    <property type="nucleotide sequence ID" value="NZ_FNFP01000011.1"/>
</dbReference>
<name>A0A1G9IF02_9FIRM</name>
<proteinExistence type="predicted"/>
<dbReference type="STRING" id="393762.SAMN05660472_02851"/>
<evidence type="ECO:0000313" key="2">
    <source>
        <dbReference type="Proteomes" id="UP000198718"/>
    </source>
</evidence>
<keyword evidence="2" id="KW-1185">Reference proteome</keyword>
<protein>
    <submittedName>
        <fullName evidence="1">Uncharacterized protein</fullName>
    </submittedName>
</protein>
<gene>
    <name evidence="1" type="ORF">SAMN05660472_02851</name>
</gene>
<organism evidence="1 2">
    <name type="scientific">Natronincola ferrireducens</name>
    <dbReference type="NCBI Taxonomy" id="393762"/>
    <lineage>
        <taxon>Bacteria</taxon>
        <taxon>Bacillati</taxon>
        <taxon>Bacillota</taxon>
        <taxon>Clostridia</taxon>
        <taxon>Peptostreptococcales</taxon>
        <taxon>Natronincolaceae</taxon>
        <taxon>Natronincola</taxon>
    </lineage>
</organism>
<sequence>MSSSWHKYRNLNSNTRAILLNKEKTTYNNSSARVVYPISIFMKLGHSSNNKYDGVETIKIYKQFCRDNGTVWFSTDSLSRGMAVKRRNEFIDAIKRNEVVEIYFAIGRNSGGSNEIEYKAKVLDIYTDAEGINSPEKQLTPLEWRENKNKIWIKISSLNICNYRKTKDFIVSSSNKILSDSIAKSQYNFGYIERI</sequence>
<dbReference type="EMBL" id="FNFP01000011">
    <property type="protein sequence ID" value="SDL23767.1"/>
    <property type="molecule type" value="Genomic_DNA"/>
</dbReference>